<feature type="compositionally biased region" description="Basic and acidic residues" evidence="1">
    <location>
        <begin position="203"/>
        <end position="215"/>
    </location>
</feature>
<dbReference type="VEuPathDB" id="FungiDB:TREMEDRAFT_72876"/>
<feature type="compositionally biased region" description="Polar residues" evidence="1">
    <location>
        <begin position="477"/>
        <end position="488"/>
    </location>
</feature>
<evidence type="ECO:0000313" key="4">
    <source>
        <dbReference type="Proteomes" id="UP000289152"/>
    </source>
</evidence>
<comment type="caution">
    <text evidence="3">The sequence shown here is derived from an EMBL/GenBank/DDBJ whole genome shotgun (WGS) entry which is preliminary data.</text>
</comment>
<sequence>MSNSSPSTRLPRPSPSRSVTYHKASKSKPHPKVLPFPDLPVRAARSVTRPGTPLTLSESPNGQHRRIQFDSAFLDRTGSGSGAGRLRSHGSPDPGQSSSHATSPGGSLSPPSGIMSGPTTPISLGTGSSSSPFLAIPPTYRSRSQTSPDVTRPRLPATTRVEGFQPPTPIASAPLPPQGPSHPSPSPTRPASLPDQTPTVDASRPKPSEPKDHTDSSTTPVASSVPLSSPPVSHPLAEHLYQSFLRGQCADVRLIVRKWGAGWLVHRMILVQAGFFHSMFLSGFSEGNPTSWKTRKGKERAVEDQEDEWTGDDIELQFDDPNITRAAFEICLSRLYSAYPHFHYPKFMLPTPKHPLSLISDAASQKRFQSLRSVHTSVPAKTHLVTPRLLLSLIATSSYLGHTTLLKEVLGMVLRTISPATIGRYLAFAIGDGIGGEEWSSQNDEGARNFEHVSKPLKRQEWDGPSPWSEDLTVLSARTPSNRSSADSNIKADDDESKVTDSPRSRRVISDQGQDVIRGRLKGLSIDASGTNSRTSSINIADMPHFYGFASNKIGEACVCWLARWGGDVLQLEETFTDQEPPFKIWAHGGIPAVFARAVLSSDSFFVENEMERYRVARRVLDLRRTEWEKIAEKSRSSFLREDDEAEEWEVDEDELGMVFEQGIYYSHMTFDDLSTISSDIDPNTSLPYAPLAVLQAAHWAAADLRSRVQSSDLTESDDSTHELGLTKTTSEITAMVSRPRRQGGSRVVSGRTSNISTYPDSPSFASFASRSSIDMMDRTTYHPIPSDDTHRMGAGGLLFLSTSSTERNALAGVPDLGPDLDPTSPFPTTTKKRPVPQGEKTFFGLSTSSKTAMGIALSTRDPSSLTEDTRWTRVEPFRFSVEFWGAENLVERERLYSATHFYAGSWFNVYVQTIKKKDKGAQLGIYLHRQNPDETFPPVSAPPDQNEKKKNVEMSVTSRVKNVTEGGLLRTLSTSPVGVGSPPTSPRQEMVVERLKEGYRDTRQITKAYFSISCASALGTALIRFSSAPDSFTLSQSWGWKSSALRSEEYLSAPLNDLDQGVEIWSGEMDSRVAGGSLRATVEVGVI</sequence>
<dbReference type="PANTHER" id="PTHR47369">
    <property type="entry name" value="BTB/POZ DOMAIN-CONTAINING PROTEIN"/>
    <property type="match status" value="1"/>
</dbReference>
<organism evidence="3 4">
    <name type="scientific">Tremella mesenterica</name>
    <name type="common">Jelly fungus</name>
    <dbReference type="NCBI Taxonomy" id="5217"/>
    <lineage>
        <taxon>Eukaryota</taxon>
        <taxon>Fungi</taxon>
        <taxon>Dikarya</taxon>
        <taxon>Basidiomycota</taxon>
        <taxon>Agaricomycotina</taxon>
        <taxon>Tremellomycetes</taxon>
        <taxon>Tremellales</taxon>
        <taxon>Tremellaceae</taxon>
        <taxon>Tremella</taxon>
    </lineage>
</organism>
<dbReference type="OrthoDB" id="6359943at2759"/>
<dbReference type="Gene3D" id="3.30.710.10">
    <property type="entry name" value="Potassium Channel Kv1.1, Chain A"/>
    <property type="match status" value="1"/>
</dbReference>
<feature type="compositionally biased region" description="Low complexity" evidence="1">
    <location>
        <begin position="1"/>
        <end position="18"/>
    </location>
</feature>
<dbReference type="InterPro" id="IPR000210">
    <property type="entry name" value="BTB/POZ_dom"/>
</dbReference>
<evidence type="ECO:0000313" key="3">
    <source>
        <dbReference type="EMBL" id="RXK42475.1"/>
    </source>
</evidence>
<feature type="region of interest" description="Disordered" evidence="1">
    <location>
        <begin position="934"/>
        <end position="953"/>
    </location>
</feature>
<dbReference type="Proteomes" id="UP000289152">
    <property type="component" value="Unassembled WGS sequence"/>
</dbReference>
<feature type="region of interest" description="Disordered" evidence="1">
    <location>
        <begin position="813"/>
        <end position="842"/>
    </location>
</feature>
<dbReference type="EMBL" id="SDIL01000001">
    <property type="protein sequence ID" value="RXK42475.1"/>
    <property type="molecule type" value="Genomic_DNA"/>
</dbReference>
<dbReference type="PROSITE" id="PS50097">
    <property type="entry name" value="BTB"/>
    <property type="match status" value="1"/>
</dbReference>
<accession>A0A4Q1BWD3</accession>
<feature type="domain" description="BTB" evidence="2">
    <location>
        <begin position="250"/>
        <end position="337"/>
    </location>
</feature>
<feature type="compositionally biased region" description="Polar residues" evidence="1">
    <location>
        <begin position="119"/>
        <end position="132"/>
    </location>
</feature>
<dbReference type="AlphaFoldDB" id="A0A4Q1BWD3"/>
<feature type="region of interest" description="Disordered" evidence="1">
    <location>
        <begin position="735"/>
        <end position="755"/>
    </location>
</feature>
<feature type="compositionally biased region" description="Pro residues" evidence="1">
    <location>
        <begin position="166"/>
        <end position="188"/>
    </location>
</feature>
<feature type="compositionally biased region" description="Low complexity" evidence="1">
    <location>
        <begin position="216"/>
        <end position="227"/>
    </location>
</feature>
<feature type="region of interest" description="Disordered" evidence="1">
    <location>
        <begin position="477"/>
        <end position="508"/>
    </location>
</feature>
<dbReference type="InterPro" id="IPR011333">
    <property type="entry name" value="SKP1/BTB/POZ_sf"/>
</dbReference>
<feature type="region of interest" description="Disordered" evidence="1">
    <location>
        <begin position="1"/>
        <end position="230"/>
    </location>
</feature>
<keyword evidence="4" id="KW-1185">Reference proteome</keyword>
<reference evidence="3 4" key="1">
    <citation type="submission" date="2016-06" db="EMBL/GenBank/DDBJ databases">
        <title>Evolution of pathogenesis and genome organization in the Tremellales.</title>
        <authorList>
            <person name="Cuomo C."/>
            <person name="Litvintseva A."/>
            <person name="Heitman J."/>
            <person name="Chen Y."/>
            <person name="Sun S."/>
            <person name="Springer D."/>
            <person name="Dromer F."/>
            <person name="Young S."/>
            <person name="Zeng Q."/>
            <person name="Chapman S."/>
            <person name="Gujja S."/>
            <person name="Saif S."/>
            <person name="Birren B."/>
        </authorList>
    </citation>
    <scope>NUCLEOTIDE SEQUENCE [LARGE SCALE GENOMIC DNA]</scope>
    <source>
        <strain evidence="3 4">ATCC 28783</strain>
    </source>
</reference>
<dbReference type="InParanoid" id="A0A4Q1BWD3"/>
<dbReference type="STRING" id="5217.A0A4Q1BWD3"/>
<evidence type="ECO:0000256" key="1">
    <source>
        <dbReference type="SAM" id="MobiDB-lite"/>
    </source>
</evidence>
<evidence type="ECO:0000259" key="2">
    <source>
        <dbReference type="PROSITE" id="PS50097"/>
    </source>
</evidence>
<name>A0A4Q1BWD3_TREME</name>
<gene>
    <name evidence="3" type="ORF">M231_00029</name>
</gene>
<feature type="compositionally biased region" description="Low complexity" evidence="1">
    <location>
        <begin position="103"/>
        <end position="118"/>
    </location>
</feature>
<dbReference type="PANTHER" id="PTHR47369:SF1">
    <property type="entry name" value="BTB_POZ DOMAIN-CONTAINING PROTEIN"/>
    <property type="match status" value="1"/>
</dbReference>
<dbReference type="SUPFAM" id="SSF54695">
    <property type="entry name" value="POZ domain"/>
    <property type="match status" value="1"/>
</dbReference>
<protein>
    <recommendedName>
        <fullName evidence="2">BTB domain-containing protein</fullName>
    </recommendedName>
</protein>
<proteinExistence type="predicted"/>